<name>W9RQN0_9ROSA</name>
<dbReference type="EMBL" id="KE344510">
    <property type="protein sequence ID" value="EXB65268.1"/>
    <property type="molecule type" value="Genomic_DNA"/>
</dbReference>
<sequence>MIAALTTQGRREPIDRQSGLQDDQQEGDDSDSGQSEADVDRQPPNHADLVARHPGGQNGRICLPGHSSPSTQPWVVDGRSRTTQFWVIDDGTWTGTPRFARVRA</sequence>
<accession>W9RQN0</accession>
<gene>
    <name evidence="2" type="ORF">L484_025347</name>
</gene>
<evidence type="ECO:0000256" key="1">
    <source>
        <dbReference type="SAM" id="MobiDB-lite"/>
    </source>
</evidence>
<keyword evidence="3" id="KW-1185">Reference proteome</keyword>
<feature type="region of interest" description="Disordered" evidence="1">
    <location>
        <begin position="1"/>
        <end position="76"/>
    </location>
</feature>
<organism evidence="2 3">
    <name type="scientific">Morus notabilis</name>
    <dbReference type="NCBI Taxonomy" id="981085"/>
    <lineage>
        <taxon>Eukaryota</taxon>
        <taxon>Viridiplantae</taxon>
        <taxon>Streptophyta</taxon>
        <taxon>Embryophyta</taxon>
        <taxon>Tracheophyta</taxon>
        <taxon>Spermatophyta</taxon>
        <taxon>Magnoliopsida</taxon>
        <taxon>eudicotyledons</taxon>
        <taxon>Gunneridae</taxon>
        <taxon>Pentapetalae</taxon>
        <taxon>rosids</taxon>
        <taxon>fabids</taxon>
        <taxon>Rosales</taxon>
        <taxon>Moraceae</taxon>
        <taxon>Moreae</taxon>
        <taxon>Morus</taxon>
    </lineage>
</organism>
<proteinExistence type="predicted"/>
<evidence type="ECO:0000313" key="2">
    <source>
        <dbReference type="EMBL" id="EXB65268.1"/>
    </source>
</evidence>
<dbReference type="Proteomes" id="UP000030645">
    <property type="component" value="Unassembled WGS sequence"/>
</dbReference>
<reference evidence="3" key="1">
    <citation type="submission" date="2013-01" db="EMBL/GenBank/DDBJ databases">
        <title>Draft Genome Sequence of a Mulberry Tree, Morus notabilis C.K. Schneid.</title>
        <authorList>
            <person name="He N."/>
            <person name="Zhao S."/>
        </authorList>
    </citation>
    <scope>NUCLEOTIDE SEQUENCE</scope>
</reference>
<protein>
    <submittedName>
        <fullName evidence="2">Uncharacterized protein</fullName>
    </submittedName>
</protein>
<evidence type="ECO:0000313" key="3">
    <source>
        <dbReference type="Proteomes" id="UP000030645"/>
    </source>
</evidence>
<dbReference type="AlphaFoldDB" id="W9RQN0"/>